<evidence type="ECO:0000256" key="3">
    <source>
        <dbReference type="ARBA" id="ARBA00023163"/>
    </source>
</evidence>
<dbReference type="GO" id="GO:0008270">
    <property type="term" value="F:zinc ion binding"/>
    <property type="evidence" value="ECO:0007669"/>
    <property type="project" value="InterPro"/>
</dbReference>
<dbReference type="AlphaFoldDB" id="A0A1R3RPS2"/>
<evidence type="ECO:0000313" key="7">
    <source>
        <dbReference type="EMBL" id="OOF96468.1"/>
    </source>
</evidence>
<dbReference type="InterPro" id="IPR053175">
    <property type="entry name" value="DHMBA_Reg_Transcription_Factor"/>
</dbReference>
<dbReference type="InterPro" id="IPR001138">
    <property type="entry name" value="Zn2Cys6_DnaBD"/>
</dbReference>
<keyword evidence="8" id="KW-1185">Reference proteome</keyword>
<dbReference type="PANTHER" id="PTHR38791:SF5">
    <property type="entry name" value="TRANSCRIPTION FACTOR DBAG-RELATED"/>
    <property type="match status" value="1"/>
</dbReference>
<evidence type="ECO:0000256" key="1">
    <source>
        <dbReference type="ARBA" id="ARBA00023015"/>
    </source>
</evidence>
<dbReference type="SMART" id="SM00066">
    <property type="entry name" value="GAL4"/>
    <property type="match status" value="1"/>
</dbReference>
<keyword evidence="2" id="KW-0238">DNA-binding</keyword>
<accession>A0A1R3RPS2</accession>
<keyword evidence="1" id="KW-0805">Transcription regulation</keyword>
<dbReference type="STRING" id="602072.A0A1R3RPS2"/>
<reference evidence="8" key="1">
    <citation type="journal article" date="2017" name="Genome Biol.">
        <title>Comparative genomics reveals high biological diversity and specific adaptations in the industrially and medically important fungal genus Aspergillus.</title>
        <authorList>
            <person name="de Vries R.P."/>
            <person name="Riley R."/>
            <person name="Wiebenga A."/>
            <person name="Aguilar-Osorio G."/>
            <person name="Amillis S."/>
            <person name="Uchima C.A."/>
            <person name="Anderluh G."/>
            <person name="Asadollahi M."/>
            <person name="Askin M."/>
            <person name="Barry K."/>
            <person name="Battaglia E."/>
            <person name="Bayram O."/>
            <person name="Benocci T."/>
            <person name="Braus-Stromeyer S.A."/>
            <person name="Caldana C."/>
            <person name="Canovas D."/>
            <person name="Cerqueira G.C."/>
            <person name="Chen F."/>
            <person name="Chen W."/>
            <person name="Choi C."/>
            <person name="Clum A."/>
            <person name="Dos Santos R.A."/>
            <person name="Damasio A.R."/>
            <person name="Diallinas G."/>
            <person name="Emri T."/>
            <person name="Fekete E."/>
            <person name="Flipphi M."/>
            <person name="Freyberg S."/>
            <person name="Gallo A."/>
            <person name="Gournas C."/>
            <person name="Habgood R."/>
            <person name="Hainaut M."/>
            <person name="Harispe M.L."/>
            <person name="Henrissat B."/>
            <person name="Hilden K.S."/>
            <person name="Hope R."/>
            <person name="Hossain A."/>
            <person name="Karabika E."/>
            <person name="Karaffa L."/>
            <person name="Karanyi Z."/>
            <person name="Krasevec N."/>
            <person name="Kuo A."/>
            <person name="Kusch H."/>
            <person name="LaButti K."/>
            <person name="Lagendijk E.L."/>
            <person name="Lapidus A."/>
            <person name="Levasseur A."/>
            <person name="Lindquist E."/>
            <person name="Lipzen A."/>
            <person name="Logrieco A.F."/>
            <person name="MacCabe A."/>
            <person name="Maekelae M.R."/>
            <person name="Malavazi I."/>
            <person name="Melin P."/>
            <person name="Meyer V."/>
            <person name="Mielnichuk N."/>
            <person name="Miskei M."/>
            <person name="Molnar A.P."/>
            <person name="Mule G."/>
            <person name="Ngan C.Y."/>
            <person name="Orejas M."/>
            <person name="Orosz E."/>
            <person name="Ouedraogo J.P."/>
            <person name="Overkamp K.M."/>
            <person name="Park H.-S."/>
            <person name="Perrone G."/>
            <person name="Piumi F."/>
            <person name="Punt P.J."/>
            <person name="Ram A.F."/>
            <person name="Ramon A."/>
            <person name="Rauscher S."/>
            <person name="Record E."/>
            <person name="Riano-Pachon D.M."/>
            <person name="Robert V."/>
            <person name="Roehrig J."/>
            <person name="Ruller R."/>
            <person name="Salamov A."/>
            <person name="Salih N.S."/>
            <person name="Samson R.A."/>
            <person name="Sandor E."/>
            <person name="Sanguinetti M."/>
            <person name="Schuetze T."/>
            <person name="Sepcic K."/>
            <person name="Shelest E."/>
            <person name="Sherlock G."/>
            <person name="Sophianopoulou V."/>
            <person name="Squina F.M."/>
            <person name="Sun H."/>
            <person name="Susca A."/>
            <person name="Todd R.B."/>
            <person name="Tsang A."/>
            <person name="Unkles S.E."/>
            <person name="van de Wiele N."/>
            <person name="van Rossen-Uffink D."/>
            <person name="Oliveira J.V."/>
            <person name="Vesth T.C."/>
            <person name="Visser J."/>
            <person name="Yu J.-H."/>
            <person name="Zhou M."/>
            <person name="Andersen M.R."/>
            <person name="Archer D.B."/>
            <person name="Baker S.E."/>
            <person name="Benoit I."/>
            <person name="Brakhage A.A."/>
            <person name="Braus G.H."/>
            <person name="Fischer R."/>
            <person name="Frisvad J.C."/>
            <person name="Goldman G.H."/>
            <person name="Houbraken J."/>
            <person name="Oakley B."/>
            <person name="Pocsi I."/>
            <person name="Scazzocchio C."/>
            <person name="Seiboth B."/>
            <person name="vanKuyk P.A."/>
            <person name="Wortman J."/>
            <person name="Dyer P.S."/>
            <person name="Grigoriev I.V."/>
        </authorList>
    </citation>
    <scope>NUCLEOTIDE SEQUENCE [LARGE SCALE GENOMIC DNA]</scope>
    <source>
        <strain evidence="8">ITEM 5010</strain>
    </source>
</reference>
<proteinExistence type="predicted"/>
<gene>
    <name evidence="7" type="ORF">ASPCADRAFT_144923</name>
</gene>
<evidence type="ECO:0000259" key="6">
    <source>
        <dbReference type="PROSITE" id="PS50048"/>
    </source>
</evidence>
<evidence type="ECO:0000256" key="2">
    <source>
        <dbReference type="ARBA" id="ARBA00023125"/>
    </source>
</evidence>
<dbReference type="PROSITE" id="PS50048">
    <property type="entry name" value="ZN2_CY6_FUNGAL_2"/>
    <property type="match status" value="1"/>
</dbReference>
<evidence type="ECO:0000313" key="8">
    <source>
        <dbReference type="Proteomes" id="UP000188318"/>
    </source>
</evidence>
<dbReference type="VEuPathDB" id="FungiDB:ASPCADRAFT_144923"/>
<protein>
    <recommendedName>
        <fullName evidence="6">Zn(2)-C6 fungal-type domain-containing protein</fullName>
    </recommendedName>
</protein>
<evidence type="ECO:0000256" key="4">
    <source>
        <dbReference type="ARBA" id="ARBA00023242"/>
    </source>
</evidence>
<dbReference type="Proteomes" id="UP000188318">
    <property type="component" value="Unassembled WGS sequence"/>
</dbReference>
<feature type="domain" description="Zn(2)-C6 fungal-type" evidence="6">
    <location>
        <begin position="10"/>
        <end position="39"/>
    </location>
</feature>
<dbReference type="OrthoDB" id="5429770at2759"/>
<keyword evidence="4" id="KW-0539">Nucleus</keyword>
<dbReference type="Pfam" id="PF11951">
    <property type="entry name" value="Fungal_trans_2"/>
    <property type="match status" value="1"/>
</dbReference>
<dbReference type="PROSITE" id="PS00463">
    <property type="entry name" value="ZN2_CY6_FUNGAL_1"/>
    <property type="match status" value="1"/>
</dbReference>
<sequence>MVYRGKPGLGCELCRKRRLACDRRRPSCSQCLRINQECSGYRDPNTLRILDQSNEVAVKAHRRRTASKSPPTDRATSSAALLPPPRSPDDQAMSYVFNYYVGTLKAQGVMPYLVDLLHGDPSPALQATIRAVGLANMSREPHYRRMARKEYSIALRATNDALKDSVSATSDSTLGAVLLLSTYEMITGSLWDEQSGWKNHVQGAIKLLELRGVEQLNSRAGLELFTTVRFQSAISSIFYKIPNNNTARMAELSHAARSMRHQHFLPIEDFYNILLRVGDLAMRVENAHLGVTFIWNLQQLIDEAIFLDADLELWRASLSPVWYYTTIDISHTPSKDLPHFPPRRDKYHVYHNIGLASMWNNYRQIRLVLNEMIRFMCLRLWRLQRAPEYQQTIGQCMAIMKQMVDDICATIPYHFLSGEAGSGAAVRLLWPLYFAGSSTATDPSTREWIAQNLDVIGNSAALQQAESMAQILRKEVTLDVIPGRIS</sequence>
<keyword evidence="3" id="KW-0804">Transcription</keyword>
<dbReference type="Pfam" id="PF00172">
    <property type="entry name" value="Zn_clus"/>
    <property type="match status" value="1"/>
</dbReference>
<dbReference type="GO" id="GO:0003677">
    <property type="term" value="F:DNA binding"/>
    <property type="evidence" value="ECO:0007669"/>
    <property type="project" value="UniProtKB-KW"/>
</dbReference>
<dbReference type="CDD" id="cd00067">
    <property type="entry name" value="GAL4"/>
    <property type="match status" value="1"/>
</dbReference>
<feature type="region of interest" description="Disordered" evidence="5">
    <location>
        <begin position="60"/>
        <end position="87"/>
    </location>
</feature>
<dbReference type="InterPro" id="IPR036864">
    <property type="entry name" value="Zn2-C6_fun-type_DNA-bd_sf"/>
</dbReference>
<dbReference type="GO" id="GO:0009893">
    <property type="term" value="P:positive regulation of metabolic process"/>
    <property type="evidence" value="ECO:0007669"/>
    <property type="project" value="UniProtKB-ARBA"/>
</dbReference>
<evidence type="ECO:0000256" key="5">
    <source>
        <dbReference type="SAM" id="MobiDB-lite"/>
    </source>
</evidence>
<dbReference type="GO" id="GO:0000981">
    <property type="term" value="F:DNA-binding transcription factor activity, RNA polymerase II-specific"/>
    <property type="evidence" value="ECO:0007669"/>
    <property type="project" value="InterPro"/>
</dbReference>
<dbReference type="EMBL" id="KV907498">
    <property type="protein sequence ID" value="OOF96468.1"/>
    <property type="molecule type" value="Genomic_DNA"/>
</dbReference>
<dbReference type="Gene3D" id="4.10.240.10">
    <property type="entry name" value="Zn(2)-C6 fungal-type DNA-binding domain"/>
    <property type="match status" value="1"/>
</dbReference>
<name>A0A1R3RPS2_ASPC5</name>
<dbReference type="OMA" id="CWECTRT"/>
<dbReference type="InterPro" id="IPR021858">
    <property type="entry name" value="Fun_TF"/>
</dbReference>
<dbReference type="PANTHER" id="PTHR38791">
    <property type="entry name" value="ZN(II)2CYS6 TRANSCRIPTION FACTOR (EUROFUNG)-RELATED-RELATED"/>
    <property type="match status" value="1"/>
</dbReference>
<dbReference type="SUPFAM" id="SSF57701">
    <property type="entry name" value="Zn2/Cys6 DNA-binding domain"/>
    <property type="match status" value="1"/>
</dbReference>
<organism evidence="7 8">
    <name type="scientific">Aspergillus carbonarius (strain ITEM 5010)</name>
    <dbReference type="NCBI Taxonomy" id="602072"/>
    <lineage>
        <taxon>Eukaryota</taxon>
        <taxon>Fungi</taxon>
        <taxon>Dikarya</taxon>
        <taxon>Ascomycota</taxon>
        <taxon>Pezizomycotina</taxon>
        <taxon>Eurotiomycetes</taxon>
        <taxon>Eurotiomycetidae</taxon>
        <taxon>Eurotiales</taxon>
        <taxon>Aspergillaceae</taxon>
        <taxon>Aspergillus</taxon>
        <taxon>Aspergillus subgen. Circumdati</taxon>
    </lineage>
</organism>